<dbReference type="EMBL" id="MN740041">
    <property type="protein sequence ID" value="QHT85393.1"/>
    <property type="molecule type" value="Genomic_DNA"/>
</dbReference>
<dbReference type="GO" id="GO:0005739">
    <property type="term" value="C:mitochondrion"/>
    <property type="evidence" value="ECO:0007669"/>
    <property type="project" value="TreeGrafter"/>
</dbReference>
<dbReference type="InterPro" id="IPR017905">
    <property type="entry name" value="ERV/ALR_sulphydryl_oxidase"/>
</dbReference>
<dbReference type="InterPro" id="IPR039799">
    <property type="entry name" value="ALR/ERV"/>
</dbReference>
<protein>
    <recommendedName>
        <fullName evidence="2">thiol oxidase</fullName>
        <ecNumber evidence="2">1.8.3.2</ecNumber>
    </recommendedName>
</protein>
<evidence type="ECO:0000256" key="7">
    <source>
        <dbReference type="SAM" id="Phobius"/>
    </source>
</evidence>
<dbReference type="GO" id="GO:0016971">
    <property type="term" value="F:flavin-dependent sulfhydryl oxidase activity"/>
    <property type="evidence" value="ECO:0007669"/>
    <property type="project" value="InterPro"/>
</dbReference>
<dbReference type="SUPFAM" id="SSF69000">
    <property type="entry name" value="FAD-dependent thiol oxidase"/>
    <property type="match status" value="1"/>
</dbReference>
<evidence type="ECO:0000256" key="2">
    <source>
        <dbReference type="ARBA" id="ARBA00012512"/>
    </source>
</evidence>
<dbReference type="GO" id="GO:0050660">
    <property type="term" value="F:flavin adenine dinucleotide binding"/>
    <property type="evidence" value="ECO:0007669"/>
    <property type="project" value="TreeGrafter"/>
</dbReference>
<dbReference type="PROSITE" id="PS51324">
    <property type="entry name" value="ERV_ALR"/>
    <property type="match status" value="1"/>
</dbReference>
<keyword evidence="7" id="KW-1133">Transmembrane helix</keyword>
<dbReference type="EC" id="1.8.3.2" evidence="2"/>
<evidence type="ECO:0000256" key="6">
    <source>
        <dbReference type="ARBA" id="ARBA00023157"/>
    </source>
</evidence>
<evidence type="ECO:0000259" key="8">
    <source>
        <dbReference type="PROSITE" id="PS51324"/>
    </source>
</evidence>
<dbReference type="PANTHER" id="PTHR12645">
    <property type="entry name" value="ALR/ERV"/>
    <property type="match status" value="1"/>
</dbReference>
<keyword evidence="6" id="KW-1015">Disulfide bond</keyword>
<evidence type="ECO:0000256" key="5">
    <source>
        <dbReference type="ARBA" id="ARBA00023002"/>
    </source>
</evidence>
<dbReference type="Gene3D" id="1.20.120.310">
    <property type="entry name" value="ERV/ALR sulfhydryl oxidase domain"/>
    <property type="match status" value="1"/>
</dbReference>
<dbReference type="InterPro" id="IPR036774">
    <property type="entry name" value="ERV/ALR_sulphydryl_oxid_sf"/>
</dbReference>
<feature type="domain" description="ERV/ALR sulfhydryl oxidase" evidence="8">
    <location>
        <begin position="1"/>
        <end position="101"/>
    </location>
</feature>
<keyword evidence="7" id="KW-0472">Membrane</keyword>
<sequence>MDPSVWGPHYWFFLHTVAFHYPLHPTSIQKKMYHRLIHHFHQFIPNPTIATTYEKVLQKNPVSPYLDSREDFITWVHHIHNVINIRLDKPTITLQEHYDEFLKHFETKPDKLKRMWQERTKIMFTIAILGILMYIWYNKNVLV</sequence>
<dbReference type="AlphaFoldDB" id="A0A6C0HZV5"/>
<accession>A0A6C0HZV5</accession>
<evidence type="ECO:0000256" key="4">
    <source>
        <dbReference type="ARBA" id="ARBA00022827"/>
    </source>
</evidence>
<keyword evidence="3" id="KW-0285">Flavoprotein</keyword>
<evidence type="ECO:0000313" key="9">
    <source>
        <dbReference type="EMBL" id="QHT85393.1"/>
    </source>
</evidence>
<keyword evidence="5" id="KW-0560">Oxidoreductase</keyword>
<reference evidence="9" key="1">
    <citation type="journal article" date="2020" name="Nature">
        <title>Giant virus diversity and host interactions through global metagenomics.</title>
        <authorList>
            <person name="Schulz F."/>
            <person name="Roux S."/>
            <person name="Paez-Espino D."/>
            <person name="Jungbluth S."/>
            <person name="Walsh D.A."/>
            <person name="Denef V.J."/>
            <person name="McMahon K.D."/>
            <person name="Konstantinidis K.T."/>
            <person name="Eloe-Fadrosh E.A."/>
            <person name="Kyrpides N.C."/>
            <person name="Woyke T."/>
        </authorList>
    </citation>
    <scope>NUCLEOTIDE SEQUENCE</scope>
    <source>
        <strain evidence="9">GVMAG-M-3300023184-17</strain>
    </source>
</reference>
<dbReference type="PANTHER" id="PTHR12645:SF0">
    <property type="entry name" value="FAD-LINKED SULFHYDRYL OXIDASE ALR"/>
    <property type="match status" value="1"/>
</dbReference>
<keyword evidence="7" id="KW-0812">Transmembrane</keyword>
<comment type="cofactor">
    <cofactor evidence="1">
        <name>FAD</name>
        <dbReference type="ChEBI" id="CHEBI:57692"/>
    </cofactor>
</comment>
<keyword evidence="4" id="KW-0274">FAD</keyword>
<organism evidence="9">
    <name type="scientific">viral metagenome</name>
    <dbReference type="NCBI Taxonomy" id="1070528"/>
    <lineage>
        <taxon>unclassified sequences</taxon>
        <taxon>metagenomes</taxon>
        <taxon>organismal metagenomes</taxon>
    </lineage>
</organism>
<name>A0A6C0HZV5_9ZZZZ</name>
<feature type="transmembrane region" description="Helical" evidence="7">
    <location>
        <begin position="120"/>
        <end position="137"/>
    </location>
</feature>
<proteinExistence type="predicted"/>
<feature type="transmembrane region" description="Helical" evidence="7">
    <location>
        <begin position="6"/>
        <end position="23"/>
    </location>
</feature>
<evidence type="ECO:0000256" key="1">
    <source>
        <dbReference type="ARBA" id="ARBA00001974"/>
    </source>
</evidence>
<evidence type="ECO:0000256" key="3">
    <source>
        <dbReference type="ARBA" id="ARBA00022630"/>
    </source>
</evidence>
<dbReference type="Pfam" id="PF04777">
    <property type="entry name" value="Evr1_Alr"/>
    <property type="match status" value="1"/>
</dbReference>